<feature type="region of interest" description="Disordered" evidence="1">
    <location>
        <begin position="324"/>
        <end position="378"/>
    </location>
</feature>
<gene>
    <name evidence="2" type="ORF">BWQ96_02352</name>
</gene>
<keyword evidence="3" id="KW-1185">Reference proteome</keyword>
<name>A0A2V3J0M4_9FLOR</name>
<reference evidence="2 3" key="1">
    <citation type="journal article" date="2018" name="Mol. Biol. Evol.">
        <title>Analysis of the draft genome of the red seaweed Gracilariopsis chorda provides insights into genome size evolution in Rhodophyta.</title>
        <authorList>
            <person name="Lee J."/>
            <person name="Yang E.C."/>
            <person name="Graf L."/>
            <person name="Yang J.H."/>
            <person name="Qiu H."/>
            <person name="Zel Zion U."/>
            <person name="Chan C.X."/>
            <person name="Stephens T.G."/>
            <person name="Weber A.P.M."/>
            <person name="Boo G.H."/>
            <person name="Boo S.M."/>
            <person name="Kim K.M."/>
            <person name="Shin Y."/>
            <person name="Jung M."/>
            <person name="Lee S.J."/>
            <person name="Yim H.S."/>
            <person name="Lee J.H."/>
            <person name="Bhattacharya D."/>
            <person name="Yoon H.S."/>
        </authorList>
    </citation>
    <scope>NUCLEOTIDE SEQUENCE [LARGE SCALE GENOMIC DNA]</scope>
    <source>
        <strain evidence="2 3">SKKU-2015</strain>
        <tissue evidence="2">Whole body</tissue>
    </source>
</reference>
<accession>A0A2V3J0M4</accession>
<protein>
    <submittedName>
        <fullName evidence="2">Uncharacterized protein</fullName>
    </submittedName>
</protein>
<comment type="caution">
    <text evidence="2">The sequence shown here is derived from an EMBL/GenBank/DDBJ whole genome shotgun (WGS) entry which is preliminary data.</text>
</comment>
<feature type="compositionally biased region" description="Polar residues" evidence="1">
    <location>
        <begin position="411"/>
        <end position="427"/>
    </location>
</feature>
<evidence type="ECO:0000313" key="2">
    <source>
        <dbReference type="EMBL" id="PXF47966.1"/>
    </source>
</evidence>
<evidence type="ECO:0000313" key="3">
    <source>
        <dbReference type="Proteomes" id="UP000247409"/>
    </source>
</evidence>
<evidence type="ECO:0000256" key="1">
    <source>
        <dbReference type="SAM" id="MobiDB-lite"/>
    </source>
</evidence>
<feature type="compositionally biased region" description="Low complexity" evidence="1">
    <location>
        <begin position="225"/>
        <end position="234"/>
    </location>
</feature>
<proteinExistence type="predicted"/>
<feature type="region of interest" description="Disordered" evidence="1">
    <location>
        <begin position="120"/>
        <end position="248"/>
    </location>
</feature>
<feature type="region of interest" description="Disordered" evidence="1">
    <location>
        <begin position="1"/>
        <end position="28"/>
    </location>
</feature>
<dbReference type="EMBL" id="NBIV01000018">
    <property type="protein sequence ID" value="PXF47966.1"/>
    <property type="molecule type" value="Genomic_DNA"/>
</dbReference>
<organism evidence="2 3">
    <name type="scientific">Gracilariopsis chorda</name>
    <dbReference type="NCBI Taxonomy" id="448386"/>
    <lineage>
        <taxon>Eukaryota</taxon>
        <taxon>Rhodophyta</taxon>
        <taxon>Florideophyceae</taxon>
        <taxon>Rhodymeniophycidae</taxon>
        <taxon>Gracilariales</taxon>
        <taxon>Gracilariaceae</taxon>
        <taxon>Gracilariopsis</taxon>
    </lineage>
</organism>
<sequence length="794" mass="85077">MNGRRTINPGTGKKAANVVSAAKENKEEAKIPPRENLFLSRTISDLSRNDELQSKLEFDPLAGLQALGRRQSMAQASDLGESASARIDTIKDAETIAEQGNHDVHERAETTMVRSDAIRSTNVQPKTSQEYLRDHSGFRSVPIPPTSVGVGPRTKSEIGQRACSGSKENKGRMAARAQADKQTPRASTSRHRTGGVRRNISSNRAQLPPKKPTGVSKTSKRGQKRQAAAKPPQQHNNNSDPKQTPGVGINRLAHLSVSEQVPSRAQLDILLNDEAYEKVMRFLDTDSLIAELAASVPSSTVQARSSSAVTPNAASLPVAAARNADGSDLSRVNNRGLTSCPPQPRALPAPQAVVSRPPTINGSFRRQDPESPSPNDVSALLNDEVYEGAMRFLETLQSTPGKNAGGECRTGNKSAPKTKPQSITNPATKIGGTKRGKKVPRPSVLSESESGGITKPAARRACGSRTKPPSVDRAQSLSQALAGRTGTFQGSIARNEKIASRLQSASNVQTVGLHASQPSSIVLPPHGRQSQPSQFTAPQVLQPGQRSNVGATITGCRRNPTVAHPSALSVQRNVALPVQPVLPFDTTATGRYVQSRNITATQCYPAVPHRYSLGSLDVPGPQLQHNPFPTSAGTDQYLPYAQHLPTMDCPQPLPTLTTLPESQLYNPSAVYGSAESGLQPRHAASTANYVHQTSGRDQFARTAHWEPTRNMGNTQSNPHAHLTNLQYNPHVVGNVLATPLMQTWQGHNPQGVAQVNPIARTQLETTAYPSVTPNANVSESVFPLSNVHPNGFRN</sequence>
<dbReference type="Proteomes" id="UP000247409">
    <property type="component" value="Unassembled WGS sequence"/>
</dbReference>
<feature type="region of interest" description="Disordered" evidence="1">
    <location>
        <begin position="398"/>
        <end position="476"/>
    </location>
</feature>
<dbReference type="AlphaFoldDB" id="A0A2V3J0M4"/>
<feature type="compositionally biased region" description="Polar residues" evidence="1">
    <location>
        <begin position="120"/>
        <end position="130"/>
    </location>
</feature>